<dbReference type="KEGG" id="dpr:Despr_2585"/>
<dbReference type="InterPro" id="IPR006837">
    <property type="entry name" value="Divergent_DAC"/>
</dbReference>
<dbReference type="PANTHER" id="PTHR30105:SF2">
    <property type="entry name" value="DIVERGENT POLYSACCHARIDE DEACETYLASE SUPERFAMILY"/>
    <property type="match status" value="1"/>
</dbReference>
<dbReference type="InterPro" id="IPR011330">
    <property type="entry name" value="Glyco_hydro/deAcase_b/a-brl"/>
</dbReference>
<name>A0A7U4DQ10_DESPD</name>
<evidence type="ECO:0008006" key="4">
    <source>
        <dbReference type="Google" id="ProtNLM"/>
    </source>
</evidence>
<protein>
    <recommendedName>
        <fullName evidence="4">Divergent polysaccharide deacetylase family protein</fullName>
    </recommendedName>
</protein>
<proteinExistence type="predicted"/>
<evidence type="ECO:0000313" key="3">
    <source>
        <dbReference type="Proteomes" id="UP000006365"/>
    </source>
</evidence>
<dbReference type="SUPFAM" id="SSF88713">
    <property type="entry name" value="Glycoside hydrolase/deacetylase"/>
    <property type="match status" value="1"/>
</dbReference>
<organism evidence="2 3">
    <name type="scientific">Desulfobulbus propionicus (strain ATCC 33891 / DSM 2032 / VKM B-1956 / 1pr3)</name>
    <dbReference type="NCBI Taxonomy" id="577650"/>
    <lineage>
        <taxon>Bacteria</taxon>
        <taxon>Pseudomonadati</taxon>
        <taxon>Thermodesulfobacteriota</taxon>
        <taxon>Desulfobulbia</taxon>
        <taxon>Desulfobulbales</taxon>
        <taxon>Desulfobulbaceae</taxon>
        <taxon>Desulfobulbus</taxon>
    </lineage>
</organism>
<feature type="compositionally biased region" description="Polar residues" evidence="1">
    <location>
        <begin position="38"/>
        <end position="55"/>
    </location>
</feature>
<evidence type="ECO:0000313" key="2">
    <source>
        <dbReference type="EMBL" id="ADW18721.1"/>
    </source>
</evidence>
<evidence type="ECO:0000256" key="1">
    <source>
        <dbReference type="SAM" id="MobiDB-lite"/>
    </source>
</evidence>
<accession>A0A7U4DQ10</accession>
<dbReference type="EMBL" id="CP002364">
    <property type="protein sequence ID" value="ADW18721.1"/>
    <property type="molecule type" value="Genomic_DNA"/>
</dbReference>
<dbReference type="AlphaFoldDB" id="A0A7U4DQ10"/>
<dbReference type="GO" id="GO:0005975">
    <property type="term" value="P:carbohydrate metabolic process"/>
    <property type="evidence" value="ECO:0007669"/>
    <property type="project" value="InterPro"/>
</dbReference>
<feature type="region of interest" description="Disordered" evidence="1">
    <location>
        <begin position="1"/>
        <end position="74"/>
    </location>
</feature>
<gene>
    <name evidence="2" type="ordered locus">Despr_2585</name>
</gene>
<reference evidence="2 3" key="1">
    <citation type="journal article" date="2011" name="Stand. Genomic Sci.">
        <title>Complete genome sequence of Desulfobulbus propionicus type strain (1pr3).</title>
        <authorList>
            <person name="Pagani I."/>
            <person name="Lapidus A."/>
            <person name="Nolan M."/>
            <person name="Lucas S."/>
            <person name="Hammon N."/>
            <person name="Deshpande S."/>
            <person name="Cheng J.F."/>
            <person name="Chertkov O."/>
            <person name="Davenport K."/>
            <person name="Tapia R."/>
            <person name="Han C."/>
            <person name="Goodwin L."/>
            <person name="Pitluck S."/>
            <person name="Liolios K."/>
            <person name="Mavromatis K."/>
            <person name="Ivanova N."/>
            <person name="Mikhailova N."/>
            <person name="Pati A."/>
            <person name="Chen A."/>
            <person name="Palaniappan K."/>
            <person name="Land M."/>
            <person name="Hauser L."/>
            <person name="Chang Y.J."/>
            <person name="Jeffries C.D."/>
            <person name="Detter J.C."/>
            <person name="Brambilla E."/>
            <person name="Kannan K.P."/>
            <person name="Djao O.D."/>
            <person name="Rohde M."/>
            <person name="Pukall R."/>
            <person name="Spring S."/>
            <person name="Goker M."/>
            <person name="Sikorski J."/>
            <person name="Woyke T."/>
            <person name="Bristow J."/>
            <person name="Eisen J.A."/>
            <person name="Markowitz V."/>
            <person name="Hugenholtz P."/>
            <person name="Kyrpides N.C."/>
            <person name="Klenk H.P."/>
        </authorList>
    </citation>
    <scope>NUCLEOTIDE SEQUENCE [LARGE SCALE GENOMIC DNA]</scope>
    <source>
        <strain evidence="3">ATCC 33891 / DSM 2032 / 1pr3</strain>
    </source>
</reference>
<dbReference type="Gene3D" id="3.20.20.370">
    <property type="entry name" value="Glycoside hydrolase/deacetylase"/>
    <property type="match status" value="1"/>
</dbReference>
<keyword evidence="3" id="KW-1185">Reference proteome</keyword>
<dbReference type="CDD" id="cd10936">
    <property type="entry name" value="CE4_DAC2"/>
    <property type="match status" value="1"/>
</dbReference>
<dbReference type="Pfam" id="PF04748">
    <property type="entry name" value="Polysacc_deac_2"/>
    <property type="match status" value="1"/>
</dbReference>
<dbReference type="PANTHER" id="PTHR30105">
    <property type="entry name" value="UNCHARACTERIZED YIBQ-RELATED"/>
    <property type="match status" value="1"/>
</dbReference>
<dbReference type="Proteomes" id="UP000006365">
    <property type="component" value="Chromosome"/>
</dbReference>
<sequence>MTAALATSLAGCRSPDAPERLPAGSVPTAAPPTRVLVSPTSLSEQFPSSASLSTKTPPPRSAHERTADGNASTTAGRPEIAIIIDDMGNDLKMGRKFLELDDNLTFSFLPGAPHTQELAEQAFQAGRTVLVHLPMEPKDTRWSPGTEALHIADTEEGIRTKTETMLAAVPHAVGTNNHMGSRFTEHGLGMHRVLTVLKERALFFVDSYTTAGSQGLATARRLAVPATRRHVFLDNEKTPSKICDQLDQLALLARQQGHAVGIGHPNQAMFTALARCGPENMHHINLVSVQRLTR</sequence>